<sequence length="164" mass="19532">MQNLNLNISAFIDKINDYAIYIITFLKTTFNNIIAIRNVDFSLVNIPNSFGIIWHFILSILYILIFITILVFMGSIFSIFKQIIKWAIYKPIKLFVLGLYYFILLLKYLFTPKSKLKQPIKTNNLNQYDLNKLQRKINDLEYKLNLQKRQNVIKPVENKYQKRG</sequence>
<keyword evidence="1" id="KW-0472">Membrane</keyword>
<keyword evidence="2" id="KW-0614">Plasmid</keyword>
<feature type="transmembrane region" description="Helical" evidence="1">
    <location>
        <begin position="92"/>
        <end position="110"/>
    </location>
</feature>
<proteinExistence type="predicted"/>
<dbReference type="RefSeq" id="WP_012662299.1">
    <property type="nucleotide sequence ID" value="NC_012089.1"/>
</dbReference>
<accession>B9A9P4</accession>
<keyword evidence="1" id="KW-0812">Transmembrane</keyword>
<geneLocation type="plasmid" evidence="2">
    <name>pOYM</name>
</geneLocation>
<dbReference type="AlphaFoldDB" id="B9A9P4"/>
<name>B9A9P4_ONYPH</name>
<dbReference type="EMBL" id="AB479514">
    <property type="protein sequence ID" value="BAH22372.1"/>
    <property type="molecule type" value="Genomic_DNA"/>
</dbReference>
<reference evidence="2" key="3">
    <citation type="journal article" date="2003" name="J. Gen. Plant Pathol.">
        <title>Complete set of extrachromosomal DNAs from three pathogenic lines of onion yellows phytoplasma and use of PCR to differentiate each line.</title>
        <authorList>
            <person name="Nishigawa H."/>
            <person name="Oshima K."/>
            <person name="Miyata S."/>
            <person name="Ugaki M."/>
            <person name="Namba S."/>
        </authorList>
    </citation>
    <scope>NUCLEOTIDE SEQUENCE</scope>
    <source>
        <strain evidence="2">OY</strain>
        <plasmid evidence="2">pOYM</plasmid>
    </source>
</reference>
<reference evidence="2" key="1">
    <citation type="journal article" date="2002" name="Gene">
        <title>A plasmid from a non-insect-transmissible line of a phytoplasma lacks two open reading frames that exist in the plasmid from the wild-type line.</title>
        <authorList>
            <person name="Nishigawa H."/>
            <person name="Oshima K."/>
            <person name="Kakizawa S."/>
            <person name="Jung H."/>
            <person name="Kuboyama T."/>
            <person name="Miyata S."/>
            <person name="Ugaki M."/>
            <person name="Namba S."/>
        </authorList>
    </citation>
    <scope>NUCLEOTIDE SEQUENCE</scope>
    <source>
        <strain evidence="2">OY</strain>
        <plasmid evidence="2">pOYM</plasmid>
    </source>
</reference>
<keyword evidence="1" id="KW-1133">Transmembrane helix</keyword>
<feature type="transmembrane region" description="Helical" evidence="1">
    <location>
        <begin position="52"/>
        <end position="80"/>
    </location>
</feature>
<organism evidence="2">
    <name type="scientific">Onion yellows phytoplasma</name>
    <dbReference type="NCBI Taxonomy" id="100379"/>
    <lineage>
        <taxon>Bacteria</taxon>
        <taxon>Bacillati</taxon>
        <taxon>Mycoplasmatota</taxon>
        <taxon>Mollicutes</taxon>
        <taxon>Acholeplasmatales</taxon>
        <taxon>Acholeplasmataceae</taxon>
        <taxon>Candidatus Phytoplasma</taxon>
        <taxon>16SrI (Aster yellows group)</taxon>
    </lineage>
</organism>
<protein>
    <submittedName>
        <fullName evidence="2">Uncharacterized protein</fullName>
    </submittedName>
</protein>
<evidence type="ECO:0000313" key="2">
    <source>
        <dbReference type="EMBL" id="BAH22372.1"/>
    </source>
</evidence>
<reference evidence="2" key="2">
    <citation type="journal article" date="2002" name="Microbiology (Mosc.)">
        <title>Evidence of intermolecular recombination between extrachromosomal DNAs in phytoplasma: a trigger for the biological diversity of phytoplasma?</title>
        <authorList>
            <person name="Nishigawa H."/>
            <person name="Oshima K."/>
            <person name="Kakizawa S."/>
            <person name="Jung H.-Y."/>
            <person name="Kuboyama T."/>
            <person name="Miyata S."/>
            <person name="Ugaki M."/>
            <person name="Namba S."/>
        </authorList>
    </citation>
    <scope>NUCLEOTIDE SEQUENCE</scope>
    <source>
        <strain evidence="2">OY</strain>
        <plasmid evidence="2">pOYM</plasmid>
    </source>
</reference>
<reference evidence="2" key="4">
    <citation type="submission" date="2009-02" db="EMBL/GenBank/DDBJ databases">
        <authorList>
            <person name="Namba S."/>
            <person name="Oshima K."/>
            <person name="Yamaji Y."/>
            <person name="Kakizawa S."/>
            <person name="Ishii Y."/>
        </authorList>
    </citation>
    <scope>NUCLEOTIDE SEQUENCE</scope>
    <source>
        <strain evidence="2">OY</strain>
        <plasmid evidence="2">pOYM</plasmid>
    </source>
</reference>
<evidence type="ECO:0000256" key="1">
    <source>
        <dbReference type="SAM" id="Phobius"/>
    </source>
</evidence>